<sequence>MVSSQQTYQWGFSVVQLEISLALLLLWTLGVWIMWLHGHLELASRGRYEVPKELKAALYLADSIRNDLNAAGQEASFLTNNELGKYAAKHLKGGKVEIEGLSLDGGYSFRRNSWQWIKNNKLWIFGLG</sequence>
<evidence type="ECO:0000313" key="3">
    <source>
        <dbReference type="Proteomes" id="UP001583177"/>
    </source>
</evidence>
<reference evidence="2 3" key="1">
    <citation type="journal article" date="2024" name="IMA Fungus">
        <title>IMA Genome - F19 : A genome assembly and annotation guide to empower mycologists, including annotated draft genome sequences of Ceratocystis pirilliformis, Diaporthe australafricana, Fusarium ophioides, Paecilomyces lecythidis, and Sporothrix stenoceras.</title>
        <authorList>
            <person name="Aylward J."/>
            <person name="Wilson A.M."/>
            <person name="Visagie C.M."/>
            <person name="Spraker J."/>
            <person name="Barnes I."/>
            <person name="Buitendag C."/>
            <person name="Ceriani C."/>
            <person name="Del Mar Angel L."/>
            <person name="du Plessis D."/>
            <person name="Fuchs T."/>
            <person name="Gasser K."/>
            <person name="Kramer D."/>
            <person name="Li W."/>
            <person name="Munsamy K."/>
            <person name="Piso A."/>
            <person name="Price J.L."/>
            <person name="Sonnekus B."/>
            <person name="Thomas C."/>
            <person name="van der Nest A."/>
            <person name="van Dijk A."/>
            <person name="van Heerden A."/>
            <person name="van Vuuren N."/>
            <person name="Yilmaz N."/>
            <person name="Duong T.A."/>
            <person name="van der Merwe N.A."/>
            <person name="Wingfield M.J."/>
            <person name="Wingfield B.D."/>
        </authorList>
    </citation>
    <scope>NUCLEOTIDE SEQUENCE [LARGE SCALE GENOMIC DNA]</scope>
    <source>
        <strain evidence="2 3">CMW 18300</strain>
    </source>
</reference>
<proteinExistence type="predicted"/>
<comment type="caution">
    <text evidence="2">The sequence shown here is derived from an EMBL/GenBank/DDBJ whole genome shotgun (WGS) entry which is preliminary data.</text>
</comment>
<gene>
    <name evidence="2" type="ORF">Daus18300_008268</name>
</gene>
<accession>A0ABR3WIZ9</accession>
<keyword evidence="1" id="KW-0472">Membrane</keyword>
<protein>
    <submittedName>
        <fullName evidence="2">Uncharacterized protein</fullName>
    </submittedName>
</protein>
<keyword evidence="1" id="KW-1133">Transmembrane helix</keyword>
<dbReference type="EMBL" id="JAWRVE010000076">
    <property type="protein sequence ID" value="KAL1862937.1"/>
    <property type="molecule type" value="Genomic_DNA"/>
</dbReference>
<organism evidence="2 3">
    <name type="scientific">Diaporthe australafricana</name>
    <dbReference type="NCBI Taxonomy" id="127596"/>
    <lineage>
        <taxon>Eukaryota</taxon>
        <taxon>Fungi</taxon>
        <taxon>Dikarya</taxon>
        <taxon>Ascomycota</taxon>
        <taxon>Pezizomycotina</taxon>
        <taxon>Sordariomycetes</taxon>
        <taxon>Sordariomycetidae</taxon>
        <taxon>Diaporthales</taxon>
        <taxon>Diaporthaceae</taxon>
        <taxon>Diaporthe</taxon>
    </lineage>
</organism>
<feature type="transmembrane region" description="Helical" evidence="1">
    <location>
        <begin position="12"/>
        <end position="35"/>
    </location>
</feature>
<keyword evidence="1" id="KW-0812">Transmembrane</keyword>
<keyword evidence="3" id="KW-1185">Reference proteome</keyword>
<evidence type="ECO:0000256" key="1">
    <source>
        <dbReference type="SAM" id="Phobius"/>
    </source>
</evidence>
<dbReference type="Proteomes" id="UP001583177">
    <property type="component" value="Unassembled WGS sequence"/>
</dbReference>
<name>A0ABR3WIZ9_9PEZI</name>
<evidence type="ECO:0000313" key="2">
    <source>
        <dbReference type="EMBL" id="KAL1862937.1"/>
    </source>
</evidence>